<evidence type="ECO:0000313" key="7">
    <source>
        <dbReference type="Proteomes" id="UP000029382"/>
    </source>
</evidence>
<proteinExistence type="predicted"/>
<keyword evidence="8" id="KW-1185">Reference proteome</keyword>
<evidence type="ECO:0000259" key="4">
    <source>
        <dbReference type="PROSITE" id="PS51084"/>
    </source>
</evidence>
<dbReference type="SUPFAM" id="SSF54197">
    <property type="entry name" value="HIT-like"/>
    <property type="match status" value="1"/>
</dbReference>
<dbReference type="Gene3D" id="3.30.428.10">
    <property type="entry name" value="HIT-like"/>
    <property type="match status" value="1"/>
</dbReference>
<sequence>MENCIFCKIIAGDIPSSKVYEDDKVLAFLDISQTTKGHTLLIPKEHVRNVLAMSEETSQELFARLPKVARAVQKATGAVGMNIVNNNEEVAGQTVFHAHVHLIPRYANDDEFSLNFTEHEPDFEALGKLAEQIVKEVEA</sequence>
<dbReference type="FunFam" id="3.30.428.10:FF:000014">
    <property type="entry name" value="Putative histidine triad (HIT) protein"/>
    <property type="match status" value="1"/>
</dbReference>
<evidence type="ECO:0000256" key="3">
    <source>
        <dbReference type="PROSITE-ProRule" id="PRU00464"/>
    </source>
</evidence>
<gene>
    <name evidence="5" type="ORF">H702_00630</name>
    <name evidence="6" type="ORF">SAMN02910290_01121</name>
</gene>
<organism evidence="5 7">
    <name type="scientific">Streptococcus equinus JB1</name>
    <dbReference type="NCBI Taxonomy" id="1294274"/>
    <lineage>
        <taxon>Bacteria</taxon>
        <taxon>Bacillati</taxon>
        <taxon>Bacillota</taxon>
        <taxon>Bacilli</taxon>
        <taxon>Lactobacillales</taxon>
        <taxon>Streptococcaceae</taxon>
        <taxon>Streptococcus</taxon>
    </lineage>
</organism>
<feature type="domain" description="HIT" evidence="4">
    <location>
        <begin position="5"/>
        <end position="112"/>
    </location>
</feature>
<dbReference type="PANTHER" id="PTHR46648:SF1">
    <property type="entry name" value="ADENOSINE 5'-MONOPHOSPHORAMIDASE HNT1"/>
    <property type="match status" value="1"/>
</dbReference>
<dbReference type="Pfam" id="PF01230">
    <property type="entry name" value="HIT"/>
    <property type="match status" value="1"/>
</dbReference>
<evidence type="ECO:0000256" key="2">
    <source>
        <dbReference type="PIRSR" id="PIRSR601310-3"/>
    </source>
</evidence>
<feature type="active site" description="Tele-AMP-histidine intermediate" evidence="1">
    <location>
        <position position="99"/>
    </location>
</feature>
<comment type="caution">
    <text evidence="5">The sequence shown here is derived from an EMBL/GenBank/DDBJ whole genome shotgun (WGS) entry which is preliminary data.</text>
</comment>
<protein>
    <submittedName>
        <fullName evidence="6">Histidine triad (HIT) family protein</fullName>
    </submittedName>
    <submittedName>
        <fullName evidence="5">Histidine triad protein</fullName>
    </submittedName>
</protein>
<evidence type="ECO:0000313" key="6">
    <source>
        <dbReference type="EMBL" id="SFL26230.1"/>
    </source>
</evidence>
<dbReference type="PRINTS" id="PR00332">
    <property type="entry name" value="HISTRIAD"/>
</dbReference>
<dbReference type="CDD" id="cd01277">
    <property type="entry name" value="HINT_subgroup"/>
    <property type="match status" value="1"/>
</dbReference>
<evidence type="ECO:0000256" key="1">
    <source>
        <dbReference type="PIRSR" id="PIRSR601310-1"/>
    </source>
</evidence>
<dbReference type="Proteomes" id="UP000029382">
    <property type="component" value="Unassembled WGS sequence"/>
</dbReference>
<reference evidence="5 7" key="1">
    <citation type="journal article" date="2014" name="Genome Announc.">
        <title>Draft Genome Sequences of Streptococcus bovis Strains ATCC 33317 and JB1.</title>
        <authorList>
            <person name="Benahmed F.H."/>
            <person name="Gopinath G.R."/>
            <person name="Harbottle H."/>
            <person name="Cotta M.A."/>
            <person name="Luo Y."/>
            <person name="Henderson C."/>
            <person name="Teri P."/>
            <person name="Soppet D."/>
            <person name="Rasmussen M."/>
            <person name="Whitehead T.R."/>
            <person name="Davidson M."/>
        </authorList>
    </citation>
    <scope>NUCLEOTIDE SEQUENCE [LARGE SCALE GENOMIC DNA]</scope>
    <source>
        <strain evidence="5 7">JB1</strain>
    </source>
</reference>
<evidence type="ECO:0000313" key="8">
    <source>
        <dbReference type="Proteomes" id="UP000182793"/>
    </source>
</evidence>
<evidence type="ECO:0000313" key="5">
    <source>
        <dbReference type="EMBL" id="KFN88867.1"/>
    </source>
</evidence>
<dbReference type="GO" id="GO:0009117">
    <property type="term" value="P:nucleotide metabolic process"/>
    <property type="evidence" value="ECO:0007669"/>
    <property type="project" value="TreeGrafter"/>
</dbReference>
<dbReference type="InterPro" id="IPR001310">
    <property type="entry name" value="Histidine_triad_HIT"/>
</dbReference>
<reference evidence="6 8" key="2">
    <citation type="submission" date="2016-10" db="EMBL/GenBank/DDBJ databases">
        <authorList>
            <person name="Varghese N."/>
            <person name="Submissions S."/>
        </authorList>
    </citation>
    <scope>NUCLEOTIDE SEQUENCE [LARGE SCALE GENOMIC DNA]</scope>
    <source>
        <strain evidence="6 8">JB1</strain>
    </source>
</reference>
<dbReference type="GO" id="GO:0003824">
    <property type="term" value="F:catalytic activity"/>
    <property type="evidence" value="ECO:0007669"/>
    <property type="project" value="InterPro"/>
</dbReference>
<dbReference type="EMBL" id="FOTG01000005">
    <property type="protein sequence ID" value="SFL26230.1"/>
    <property type="molecule type" value="Genomic_DNA"/>
</dbReference>
<dbReference type="InterPro" id="IPR036265">
    <property type="entry name" value="HIT-like_sf"/>
</dbReference>
<dbReference type="PANTHER" id="PTHR46648">
    <property type="entry name" value="HIT FAMILY PROTEIN 1"/>
    <property type="match status" value="1"/>
</dbReference>
<dbReference type="PROSITE" id="PS51084">
    <property type="entry name" value="HIT_2"/>
    <property type="match status" value="1"/>
</dbReference>
<feature type="short sequence motif" description="Histidine triad motif" evidence="2 3">
    <location>
        <begin position="97"/>
        <end position="101"/>
    </location>
</feature>
<dbReference type="Proteomes" id="UP000182793">
    <property type="component" value="Unassembled WGS sequence"/>
</dbReference>
<dbReference type="RefSeq" id="WP_039695965.1">
    <property type="nucleotide sequence ID" value="NZ_AUZH01000001.1"/>
</dbReference>
<accession>A0A091BYL9</accession>
<dbReference type="EMBL" id="AUZH01000001">
    <property type="protein sequence ID" value="KFN88867.1"/>
    <property type="molecule type" value="Genomic_DNA"/>
</dbReference>
<dbReference type="AlphaFoldDB" id="A0A091BYL9"/>
<dbReference type="InterPro" id="IPR011146">
    <property type="entry name" value="HIT-like"/>
</dbReference>
<dbReference type="InterPro" id="IPR039384">
    <property type="entry name" value="HINT"/>
</dbReference>
<name>A0A091BYL9_STREI</name>